<dbReference type="InterPro" id="IPR009075">
    <property type="entry name" value="AcylCo_DH/oxidase_C"/>
</dbReference>
<dbReference type="RefSeq" id="WP_344243361.1">
    <property type="nucleotide sequence ID" value="NZ_BAAAHH010000023.1"/>
</dbReference>
<dbReference type="InterPro" id="IPR036250">
    <property type="entry name" value="AcylCo_DH-like_C"/>
</dbReference>
<dbReference type="PANTHER" id="PTHR43884">
    <property type="entry name" value="ACYL-COA DEHYDROGENASE"/>
    <property type="match status" value="1"/>
</dbReference>
<protein>
    <submittedName>
        <fullName evidence="6">Acyl-CoA dehydrogenase family protein</fullName>
    </submittedName>
</protein>
<name>A0ABP4C2D2_9ACTN</name>
<evidence type="ECO:0000256" key="2">
    <source>
        <dbReference type="ARBA" id="ARBA00022630"/>
    </source>
</evidence>
<comment type="similarity">
    <text evidence="1">Belongs to the acyl-CoA dehydrogenase family.</text>
</comment>
<evidence type="ECO:0000256" key="4">
    <source>
        <dbReference type="ARBA" id="ARBA00023002"/>
    </source>
</evidence>
<dbReference type="PANTHER" id="PTHR43884:SF20">
    <property type="entry name" value="ACYL-COA DEHYDROGENASE FADE28"/>
    <property type="match status" value="1"/>
</dbReference>
<dbReference type="InterPro" id="IPR009100">
    <property type="entry name" value="AcylCoA_DH/oxidase_NM_dom_sf"/>
</dbReference>
<comment type="caution">
    <text evidence="6">The sequence shown here is derived from an EMBL/GenBank/DDBJ whole genome shotgun (WGS) entry which is preliminary data.</text>
</comment>
<proteinExistence type="inferred from homology"/>
<keyword evidence="4" id="KW-0560">Oxidoreductase</keyword>
<reference evidence="7" key="1">
    <citation type="journal article" date="2019" name="Int. J. Syst. Evol. Microbiol.">
        <title>The Global Catalogue of Microorganisms (GCM) 10K type strain sequencing project: providing services to taxonomists for standard genome sequencing and annotation.</title>
        <authorList>
            <consortium name="The Broad Institute Genomics Platform"/>
            <consortium name="The Broad Institute Genome Sequencing Center for Infectious Disease"/>
            <person name="Wu L."/>
            <person name="Ma J."/>
        </authorList>
    </citation>
    <scope>NUCLEOTIDE SEQUENCE [LARGE SCALE GENOMIC DNA]</scope>
    <source>
        <strain evidence="7">JCM 10696</strain>
    </source>
</reference>
<dbReference type="EMBL" id="BAAAHH010000023">
    <property type="protein sequence ID" value="GAA0959690.1"/>
    <property type="molecule type" value="Genomic_DNA"/>
</dbReference>
<evidence type="ECO:0000259" key="5">
    <source>
        <dbReference type="Pfam" id="PF00441"/>
    </source>
</evidence>
<feature type="domain" description="Acyl-CoA dehydrogenase/oxidase C-terminal" evidence="5">
    <location>
        <begin position="185"/>
        <end position="318"/>
    </location>
</feature>
<gene>
    <name evidence="6" type="ORF">GCM10009550_49810</name>
</gene>
<organism evidence="6 7">
    <name type="scientific">Actinocorallia libanotica</name>
    <dbReference type="NCBI Taxonomy" id="46162"/>
    <lineage>
        <taxon>Bacteria</taxon>
        <taxon>Bacillati</taxon>
        <taxon>Actinomycetota</taxon>
        <taxon>Actinomycetes</taxon>
        <taxon>Streptosporangiales</taxon>
        <taxon>Thermomonosporaceae</taxon>
        <taxon>Actinocorallia</taxon>
    </lineage>
</organism>
<dbReference type="Gene3D" id="1.20.140.10">
    <property type="entry name" value="Butyryl-CoA Dehydrogenase, subunit A, domain 3"/>
    <property type="match status" value="1"/>
</dbReference>
<dbReference type="Pfam" id="PF00441">
    <property type="entry name" value="Acyl-CoA_dh_1"/>
    <property type="match status" value="1"/>
</dbReference>
<keyword evidence="3" id="KW-0274">FAD</keyword>
<keyword evidence="2" id="KW-0285">Flavoprotein</keyword>
<dbReference type="Proteomes" id="UP001500665">
    <property type="component" value="Unassembled WGS sequence"/>
</dbReference>
<keyword evidence="7" id="KW-1185">Reference proteome</keyword>
<sequence>MDARLTDEQRMLQQVAAAIADDRSGGWTALAGAGLVGLHAQAGTCGAVAAALVAERLATARTPVPYVGAGVWAPALLAASGADEARTAVEEGELRLVPVLRPDLSAPARDGEEGVAFDAEGADAGLVIAADGRLRAVALGGPTRGADLTRTLRRVPADAADRDLPLGGPLTARDRVRTQAVVLAVLAADLLGTAQRALDDAVAHVRERRQFGVPVGSFQAVQHLASHAAVLLEGARSAMWHAAWAATELTEDEALLAARQAKAACSTAARDAAETAVQLFGGIALTWEHPAHLRLRRILLSRAVLGDESAQYRAIAARRLAPAGRD</sequence>
<accession>A0ABP4C2D2</accession>
<evidence type="ECO:0000313" key="7">
    <source>
        <dbReference type="Proteomes" id="UP001500665"/>
    </source>
</evidence>
<evidence type="ECO:0000256" key="1">
    <source>
        <dbReference type="ARBA" id="ARBA00009347"/>
    </source>
</evidence>
<evidence type="ECO:0000313" key="6">
    <source>
        <dbReference type="EMBL" id="GAA0959690.1"/>
    </source>
</evidence>
<dbReference type="SUPFAM" id="SSF47203">
    <property type="entry name" value="Acyl-CoA dehydrogenase C-terminal domain-like"/>
    <property type="match status" value="1"/>
</dbReference>
<dbReference type="SUPFAM" id="SSF56645">
    <property type="entry name" value="Acyl-CoA dehydrogenase NM domain-like"/>
    <property type="match status" value="1"/>
</dbReference>
<evidence type="ECO:0000256" key="3">
    <source>
        <dbReference type="ARBA" id="ARBA00022827"/>
    </source>
</evidence>